<proteinExistence type="predicted"/>
<dbReference type="SMART" id="SM00651">
    <property type="entry name" value="Sm"/>
    <property type="match status" value="1"/>
</dbReference>
<feature type="domain" description="Sm" evidence="1">
    <location>
        <begin position="9"/>
        <end position="119"/>
    </location>
</feature>
<dbReference type="PANTHER" id="PTHR21415">
    <property type="entry name" value="U7 SNRNA-ASSOCIATED SM-LIKE PROTEIN LSM11"/>
    <property type="match status" value="1"/>
</dbReference>
<dbReference type="InterPro" id="IPR039267">
    <property type="entry name" value="Lsm11"/>
</dbReference>
<reference evidence="2" key="1">
    <citation type="submission" date="2022-03" db="EMBL/GenBank/DDBJ databases">
        <authorList>
            <person name="Sayadi A."/>
        </authorList>
    </citation>
    <scope>NUCLEOTIDE SEQUENCE</scope>
</reference>
<dbReference type="Gene3D" id="2.30.30.100">
    <property type="match status" value="1"/>
</dbReference>
<dbReference type="GO" id="GO:0071209">
    <property type="term" value="F:U7 snRNA binding"/>
    <property type="evidence" value="ECO:0007669"/>
    <property type="project" value="InterPro"/>
</dbReference>
<dbReference type="PANTHER" id="PTHR21415:SF1">
    <property type="entry name" value="U7 SNRNA-ASSOCIATED SM-LIKE PROTEIN LSM11"/>
    <property type="match status" value="1"/>
</dbReference>
<dbReference type="SUPFAM" id="SSF50182">
    <property type="entry name" value="Sm-like ribonucleoproteins"/>
    <property type="match status" value="1"/>
</dbReference>
<gene>
    <name evidence="2" type="ORF">ACAOBT_LOCUS15172</name>
</gene>
<sequence length="120" mass="14208">MDAIVGPLAFLKKCREERTRIKVYTRDERSVRGFCMAYLLAFDKHWNLLLEEVEEHWTRKRLKKVPALDTVELSKKPKTKIRPPDIRVAQHETDKKLENCSREVCQLMMRGEHVVFITIA</sequence>
<dbReference type="InterPro" id="IPR001163">
    <property type="entry name" value="Sm_dom_euk/arc"/>
</dbReference>
<name>A0A9P0L0C6_ACAOB</name>
<dbReference type="Pfam" id="PF01423">
    <property type="entry name" value="LSM"/>
    <property type="match status" value="1"/>
</dbReference>
<comment type="caution">
    <text evidence="2">The sequence shown here is derived from an EMBL/GenBank/DDBJ whole genome shotgun (WGS) entry which is preliminary data.</text>
</comment>
<dbReference type="Proteomes" id="UP001152888">
    <property type="component" value="Unassembled WGS sequence"/>
</dbReference>
<dbReference type="OrthoDB" id="10002367at2759"/>
<keyword evidence="3" id="KW-1185">Reference proteome</keyword>
<evidence type="ECO:0000313" key="2">
    <source>
        <dbReference type="EMBL" id="CAH1982719.1"/>
    </source>
</evidence>
<dbReference type="InterPro" id="IPR010920">
    <property type="entry name" value="LSM_dom_sf"/>
</dbReference>
<dbReference type="GO" id="GO:0005683">
    <property type="term" value="C:U7 snRNP"/>
    <property type="evidence" value="ECO:0007669"/>
    <property type="project" value="TreeGrafter"/>
</dbReference>
<evidence type="ECO:0000259" key="1">
    <source>
        <dbReference type="SMART" id="SM00651"/>
    </source>
</evidence>
<dbReference type="GO" id="GO:0006398">
    <property type="term" value="P:mRNA 3'-end processing by stem-loop binding and cleavage"/>
    <property type="evidence" value="ECO:0007669"/>
    <property type="project" value="TreeGrafter"/>
</dbReference>
<evidence type="ECO:0000313" key="3">
    <source>
        <dbReference type="Proteomes" id="UP001152888"/>
    </source>
</evidence>
<dbReference type="AlphaFoldDB" id="A0A9P0L0C6"/>
<protein>
    <recommendedName>
        <fullName evidence="1">Sm domain-containing protein</fullName>
    </recommendedName>
</protein>
<accession>A0A9P0L0C6</accession>
<dbReference type="EMBL" id="CAKOFQ010006925">
    <property type="protein sequence ID" value="CAH1982719.1"/>
    <property type="molecule type" value="Genomic_DNA"/>
</dbReference>
<organism evidence="2 3">
    <name type="scientific">Acanthoscelides obtectus</name>
    <name type="common">Bean weevil</name>
    <name type="synonym">Bruchus obtectus</name>
    <dbReference type="NCBI Taxonomy" id="200917"/>
    <lineage>
        <taxon>Eukaryota</taxon>
        <taxon>Metazoa</taxon>
        <taxon>Ecdysozoa</taxon>
        <taxon>Arthropoda</taxon>
        <taxon>Hexapoda</taxon>
        <taxon>Insecta</taxon>
        <taxon>Pterygota</taxon>
        <taxon>Neoptera</taxon>
        <taxon>Endopterygota</taxon>
        <taxon>Coleoptera</taxon>
        <taxon>Polyphaga</taxon>
        <taxon>Cucujiformia</taxon>
        <taxon>Chrysomeloidea</taxon>
        <taxon>Chrysomelidae</taxon>
        <taxon>Bruchinae</taxon>
        <taxon>Bruchini</taxon>
        <taxon>Acanthoscelides</taxon>
    </lineage>
</organism>